<protein>
    <recommendedName>
        <fullName evidence="4">Transmembrane protein</fullName>
    </recommendedName>
</protein>
<evidence type="ECO:0000256" key="1">
    <source>
        <dbReference type="SAM" id="Phobius"/>
    </source>
</evidence>
<feature type="transmembrane region" description="Helical" evidence="1">
    <location>
        <begin position="28"/>
        <end position="48"/>
    </location>
</feature>
<evidence type="ECO:0000313" key="2">
    <source>
        <dbReference type="EMBL" id="PFH33735.1"/>
    </source>
</evidence>
<dbReference type="OrthoDB" id="330380at2759"/>
<evidence type="ECO:0000313" key="3">
    <source>
        <dbReference type="Proteomes" id="UP000224006"/>
    </source>
</evidence>
<dbReference type="EMBL" id="NWUJ01000008">
    <property type="protein sequence ID" value="PFH33735.1"/>
    <property type="molecule type" value="Genomic_DNA"/>
</dbReference>
<keyword evidence="1" id="KW-1133">Transmembrane helix</keyword>
<dbReference type="RefSeq" id="XP_029217744.1">
    <property type="nucleotide sequence ID" value="XM_029366313.1"/>
</dbReference>
<evidence type="ECO:0008006" key="4">
    <source>
        <dbReference type="Google" id="ProtNLM"/>
    </source>
</evidence>
<comment type="caution">
    <text evidence="2">The sequence shown here is derived from an EMBL/GenBank/DDBJ whole genome shotgun (WGS) entry which is preliminary data.</text>
</comment>
<keyword evidence="1" id="KW-0472">Membrane</keyword>
<dbReference type="AlphaFoldDB" id="A0A2A9M6W4"/>
<keyword evidence="3" id="KW-1185">Reference proteome</keyword>
<dbReference type="KEGG" id="bbes:BESB_079510"/>
<accession>A0A2A9M6W4</accession>
<dbReference type="Proteomes" id="UP000224006">
    <property type="component" value="Chromosome VII"/>
</dbReference>
<dbReference type="VEuPathDB" id="ToxoDB:BESB_079510"/>
<dbReference type="GeneID" id="40312878"/>
<sequence>MAFDSFRRYDPERPSYRYFPNRTRTQTIWLSWGVLLVGGLVGLVFLKFSEKRQEDLAKHYSELAQQGGVTRTCSSQVWNQNNYFHSVLQNARRRDLGLPTPRPVLQIEEEEK</sequence>
<gene>
    <name evidence="2" type="ORF">BESB_079510</name>
</gene>
<reference evidence="2 3" key="1">
    <citation type="submission" date="2017-09" db="EMBL/GenBank/DDBJ databases">
        <title>Genome sequencing of Besnoitia besnoiti strain Bb-Ger1.</title>
        <authorList>
            <person name="Schares G."/>
            <person name="Venepally P."/>
            <person name="Lorenzi H.A."/>
        </authorList>
    </citation>
    <scope>NUCLEOTIDE SEQUENCE [LARGE SCALE GENOMIC DNA]</scope>
    <source>
        <strain evidence="2 3">Bb-Ger1</strain>
    </source>
</reference>
<proteinExistence type="predicted"/>
<organism evidence="2 3">
    <name type="scientific">Besnoitia besnoiti</name>
    <name type="common">Apicomplexan protozoan</name>
    <dbReference type="NCBI Taxonomy" id="94643"/>
    <lineage>
        <taxon>Eukaryota</taxon>
        <taxon>Sar</taxon>
        <taxon>Alveolata</taxon>
        <taxon>Apicomplexa</taxon>
        <taxon>Conoidasida</taxon>
        <taxon>Coccidia</taxon>
        <taxon>Eucoccidiorida</taxon>
        <taxon>Eimeriorina</taxon>
        <taxon>Sarcocystidae</taxon>
        <taxon>Besnoitia</taxon>
    </lineage>
</organism>
<name>A0A2A9M6W4_BESBE</name>
<keyword evidence="1" id="KW-0812">Transmembrane</keyword>